<organism evidence="7 8">
    <name type="scientific">Polyplax serrata</name>
    <name type="common">Common mouse louse</name>
    <dbReference type="NCBI Taxonomy" id="468196"/>
    <lineage>
        <taxon>Eukaryota</taxon>
        <taxon>Metazoa</taxon>
        <taxon>Ecdysozoa</taxon>
        <taxon>Arthropoda</taxon>
        <taxon>Hexapoda</taxon>
        <taxon>Insecta</taxon>
        <taxon>Pterygota</taxon>
        <taxon>Neoptera</taxon>
        <taxon>Paraneoptera</taxon>
        <taxon>Psocodea</taxon>
        <taxon>Troctomorpha</taxon>
        <taxon>Phthiraptera</taxon>
        <taxon>Anoplura</taxon>
        <taxon>Polyplacidae</taxon>
        <taxon>Polyplax</taxon>
    </lineage>
</organism>
<dbReference type="PANTHER" id="PTHR23235">
    <property type="entry name" value="KRUEPPEL-LIKE TRANSCRIPTION FACTOR"/>
    <property type="match status" value="1"/>
</dbReference>
<evidence type="ECO:0000256" key="2">
    <source>
        <dbReference type="ARBA" id="ARBA00022771"/>
    </source>
</evidence>
<feature type="region of interest" description="Disordered" evidence="5">
    <location>
        <begin position="126"/>
        <end position="151"/>
    </location>
</feature>
<gene>
    <name evidence="7" type="ORF">RUM44_009829</name>
</gene>
<dbReference type="PANTHER" id="PTHR23235:SF150">
    <property type="entry name" value="KRUEPPEL-LIKE FACTOR LUNA"/>
    <property type="match status" value="1"/>
</dbReference>
<evidence type="ECO:0000256" key="3">
    <source>
        <dbReference type="ARBA" id="ARBA00022833"/>
    </source>
</evidence>
<evidence type="ECO:0000259" key="6">
    <source>
        <dbReference type="PROSITE" id="PS50157"/>
    </source>
</evidence>
<dbReference type="InterPro" id="IPR013087">
    <property type="entry name" value="Znf_C2H2_type"/>
</dbReference>
<dbReference type="EMBL" id="JAWJWF010000045">
    <property type="protein sequence ID" value="KAK6627352.1"/>
    <property type="molecule type" value="Genomic_DNA"/>
</dbReference>
<feature type="compositionally biased region" description="Low complexity" evidence="5">
    <location>
        <begin position="139"/>
        <end position="151"/>
    </location>
</feature>
<keyword evidence="2 4" id="KW-0863">Zinc-finger</keyword>
<evidence type="ECO:0000313" key="8">
    <source>
        <dbReference type="Proteomes" id="UP001359485"/>
    </source>
</evidence>
<dbReference type="SUPFAM" id="SSF57667">
    <property type="entry name" value="beta-beta-alpha zinc fingers"/>
    <property type="match status" value="1"/>
</dbReference>
<reference evidence="7 8" key="1">
    <citation type="submission" date="2023-09" db="EMBL/GenBank/DDBJ databases">
        <title>Genomes of two closely related lineages of the louse Polyplax serrata with different host specificities.</title>
        <authorList>
            <person name="Martinu J."/>
            <person name="Tarabai H."/>
            <person name="Stefka J."/>
            <person name="Hypsa V."/>
        </authorList>
    </citation>
    <scope>NUCLEOTIDE SEQUENCE [LARGE SCALE GENOMIC DNA]</scope>
    <source>
        <strain evidence="7">98ZLc_SE</strain>
    </source>
</reference>
<feature type="compositionally biased region" description="Low complexity" evidence="5">
    <location>
        <begin position="183"/>
        <end position="192"/>
    </location>
</feature>
<keyword evidence="8" id="KW-1185">Reference proteome</keyword>
<feature type="domain" description="C2H2-type" evidence="6">
    <location>
        <begin position="208"/>
        <end position="237"/>
    </location>
</feature>
<dbReference type="PROSITE" id="PS50157">
    <property type="entry name" value="ZINC_FINGER_C2H2_2"/>
    <property type="match status" value="1"/>
</dbReference>
<evidence type="ECO:0000313" key="7">
    <source>
        <dbReference type="EMBL" id="KAK6627352.1"/>
    </source>
</evidence>
<proteinExistence type="predicted"/>
<sequence>MERYLKDEPKLQSYKKLPTELDSWNLLAPPGVVATSWEVTKVEVVDPLLQLDELRLKDRNLDNVSMGSASSGCSRSSWDTSLSCAVVVKQEPTDHDEDEEYEDLFEATHIDVKSDPLRLKVISKGSGEGQTMLTPPSSPESGQHSSSSSSSQDLNLITRRAFLQLTNSPCVTHLISVSRGHFSSTPTSPSLSTRHRHDHSPDSKRRIHKCQFLGCKKVYTKSSHLKAHQRTHTGKFFACVKCSGAGGLGLKEHQLWILVEYPFFHT</sequence>
<dbReference type="Gene3D" id="3.30.160.60">
    <property type="entry name" value="Classic Zinc Finger"/>
    <property type="match status" value="1"/>
</dbReference>
<protein>
    <recommendedName>
        <fullName evidence="6">C2H2-type domain-containing protein</fullName>
    </recommendedName>
</protein>
<evidence type="ECO:0000256" key="5">
    <source>
        <dbReference type="SAM" id="MobiDB-lite"/>
    </source>
</evidence>
<evidence type="ECO:0000256" key="4">
    <source>
        <dbReference type="PROSITE-ProRule" id="PRU00042"/>
    </source>
</evidence>
<name>A0ABR1ATW5_POLSC</name>
<dbReference type="InterPro" id="IPR036236">
    <property type="entry name" value="Znf_C2H2_sf"/>
</dbReference>
<keyword evidence="1" id="KW-0479">Metal-binding</keyword>
<accession>A0ABR1ATW5</accession>
<keyword evidence="3" id="KW-0862">Zinc</keyword>
<comment type="caution">
    <text evidence="7">The sequence shown here is derived from an EMBL/GenBank/DDBJ whole genome shotgun (WGS) entry which is preliminary data.</text>
</comment>
<evidence type="ECO:0000256" key="1">
    <source>
        <dbReference type="ARBA" id="ARBA00022723"/>
    </source>
</evidence>
<feature type="region of interest" description="Disordered" evidence="5">
    <location>
        <begin position="181"/>
        <end position="203"/>
    </location>
</feature>
<dbReference type="Proteomes" id="UP001359485">
    <property type="component" value="Unassembled WGS sequence"/>
</dbReference>
<dbReference type="PROSITE" id="PS00028">
    <property type="entry name" value="ZINC_FINGER_C2H2_1"/>
    <property type="match status" value="1"/>
</dbReference>